<dbReference type="GO" id="GO:0016491">
    <property type="term" value="F:oxidoreductase activity"/>
    <property type="evidence" value="ECO:0007669"/>
    <property type="project" value="UniProtKB-KW"/>
</dbReference>
<evidence type="ECO:0000313" key="5">
    <source>
        <dbReference type="EMBL" id="PMD29287.1"/>
    </source>
</evidence>
<dbReference type="OrthoDB" id="419598at2759"/>
<accession>A0A2J6QSQ6</accession>
<sequence length="301" mass="32860">MVTVAVAGGTTGIGSNVVRAILATKKHQLVVLSRSETPDLSKQGISVRVVDYTSHDNLTKALEGVHTVISCIWSFGPELGSSQLALLKAAQAAGAKRFVPSDWATDRYYAISGYGLKAPVWDAVKASGLEYTRFINGLWLNIWGLGSPRNETEALAGYTGPPFLIDLKARTALIPGDGSQKVVFTNMRDIGKFVAASLDLPHWQPDSRIVGDKLSYEEVVTLAERITGHSIEKTYYPEAQIESVLAGNPDPEQLFFHQFMKLIVDGAFDFEGTLNAQFPSIKTVTAEEYLTEYWGIINAFS</sequence>
<dbReference type="InterPro" id="IPR051609">
    <property type="entry name" value="NmrA/Isoflavone_reductase-like"/>
</dbReference>
<organism evidence="5 6">
    <name type="scientific">Hyaloscypha variabilis (strain UAMH 11265 / GT02V1 / F)</name>
    <name type="common">Meliniomyces variabilis</name>
    <dbReference type="NCBI Taxonomy" id="1149755"/>
    <lineage>
        <taxon>Eukaryota</taxon>
        <taxon>Fungi</taxon>
        <taxon>Dikarya</taxon>
        <taxon>Ascomycota</taxon>
        <taxon>Pezizomycotina</taxon>
        <taxon>Leotiomycetes</taxon>
        <taxon>Helotiales</taxon>
        <taxon>Hyaloscyphaceae</taxon>
        <taxon>Hyaloscypha</taxon>
        <taxon>Hyaloscypha variabilis</taxon>
    </lineage>
</organism>
<keyword evidence="6" id="KW-1185">Reference proteome</keyword>
<comment type="similarity">
    <text evidence="1">Belongs to the NmrA-type oxidoreductase family. Isoflavone reductase subfamily.</text>
</comment>
<evidence type="ECO:0000256" key="1">
    <source>
        <dbReference type="ARBA" id="ARBA00005725"/>
    </source>
</evidence>
<evidence type="ECO:0000256" key="3">
    <source>
        <dbReference type="ARBA" id="ARBA00023002"/>
    </source>
</evidence>
<evidence type="ECO:0000313" key="6">
    <source>
        <dbReference type="Proteomes" id="UP000235786"/>
    </source>
</evidence>
<evidence type="ECO:0000256" key="2">
    <source>
        <dbReference type="ARBA" id="ARBA00022857"/>
    </source>
</evidence>
<dbReference type="Proteomes" id="UP000235786">
    <property type="component" value="Unassembled WGS sequence"/>
</dbReference>
<dbReference type="EMBL" id="KZ613976">
    <property type="protein sequence ID" value="PMD29287.1"/>
    <property type="molecule type" value="Genomic_DNA"/>
</dbReference>
<dbReference type="AlphaFoldDB" id="A0A2J6QSQ6"/>
<gene>
    <name evidence="5" type="ORF">L207DRAFT_574404</name>
</gene>
<keyword evidence="3" id="KW-0560">Oxidoreductase</keyword>
<evidence type="ECO:0000259" key="4">
    <source>
        <dbReference type="Pfam" id="PF05368"/>
    </source>
</evidence>
<dbReference type="SUPFAM" id="SSF51735">
    <property type="entry name" value="NAD(P)-binding Rossmann-fold domains"/>
    <property type="match status" value="1"/>
</dbReference>
<reference evidence="5 6" key="1">
    <citation type="submission" date="2016-04" db="EMBL/GenBank/DDBJ databases">
        <title>A degradative enzymes factory behind the ericoid mycorrhizal symbiosis.</title>
        <authorList>
            <consortium name="DOE Joint Genome Institute"/>
            <person name="Martino E."/>
            <person name="Morin E."/>
            <person name="Grelet G."/>
            <person name="Kuo A."/>
            <person name="Kohler A."/>
            <person name="Daghino S."/>
            <person name="Barry K."/>
            <person name="Choi C."/>
            <person name="Cichocki N."/>
            <person name="Clum A."/>
            <person name="Copeland A."/>
            <person name="Hainaut M."/>
            <person name="Haridas S."/>
            <person name="Labutti K."/>
            <person name="Lindquist E."/>
            <person name="Lipzen A."/>
            <person name="Khouja H.-R."/>
            <person name="Murat C."/>
            <person name="Ohm R."/>
            <person name="Olson A."/>
            <person name="Spatafora J."/>
            <person name="Veneault-Fourrey C."/>
            <person name="Henrissat B."/>
            <person name="Grigoriev I."/>
            <person name="Martin F."/>
            <person name="Perotto S."/>
        </authorList>
    </citation>
    <scope>NUCLEOTIDE SEQUENCE [LARGE SCALE GENOMIC DNA]</scope>
    <source>
        <strain evidence="5 6">F</strain>
    </source>
</reference>
<dbReference type="Pfam" id="PF05368">
    <property type="entry name" value="NmrA"/>
    <property type="match status" value="1"/>
</dbReference>
<feature type="domain" description="NmrA-like" evidence="4">
    <location>
        <begin position="3"/>
        <end position="262"/>
    </location>
</feature>
<dbReference type="PANTHER" id="PTHR47706">
    <property type="entry name" value="NMRA-LIKE FAMILY PROTEIN"/>
    <property type="match status" value="1"/>
</dbReference>
<dbReference type="InterPro" id="IPR008030">
    <property type="entry name" value="NmrA-like"/>
</dbReference>
<dbReference type="Gene3D" id="3.40.50.720">
    <property type="entry name" value="NAD(P)-binding Rossmann-like Domain"/>
    <property type="match status" value="1"/>
</dbReference>
<dbReference type="InterPro" id="IPR036291">
    <property type="entry name" value="NAD(P)-bd_dom_sf"/>
</dbReference>
<protein>
    <submittedName>
        <fullName evidence="5">NAD(P)-binding protein</fullName>
    </submittedName>
</protein>
<name>A0A2J6QSQ6_HYAVF</name>
<keyword evidence="2" id="KW-0521">NADP</keyword>
<dbReference type="Gene3D" id="3.90.25.10">
    <property type="entry name" value="UDP-galactose 4-epimerase, domain 1"/>
    <property type="match status" value="1"/>
</dbReference>
<proteinExistence type="inferred from homology"/>
<dbReference type="PANTHER" id="PTHR47706:SF4">
    <property type="entry name" value="NMRA-LIKE DOMAIN-CONTAINING PROTEIN"/>
    <property type="match status" value="1"/>
</dbReference>